<evidence type="ECO:0000256" key="13">
    <source>
        <dbReference type="ARBA" id="ARBA00081330"/>
    </source>
</evidence>
<evidence type="ECO:0000256" key="11">
    <source>
        <dbReference type="ARBA" id="ARBA00023049"/>
    </source>
</evidence>
<evidence type="ECO:0000256" key="9">
    <source>
        <dbReference type="ARBA" id="ARBA00022801"/>
    </source>
</evidence>
<keyword evidence="11" id="KW-0482">Metalloprotease</keyword>
<dbReference type="GO" id="GO:0004181">
    <property type="term" value="F:metallocarboxypeptidase activity"/>
    <property type="evidence" value="ECO:0007669"/>
    <property type="project" value="InterPro"/>
</dbReference>
<evidence type="ECO:0000313" key="17">
    <source>
        <dbReference type="Proteomes" id="UP000281549"/>
    </source>
</evidence>
<evidence type="ECO:0000256" key="6">
    <source>
        <dbReference type="ARBA" id="ARBA00022645"/>
    </source>
</evidence>
<keyword evidence="10" id="KW-0862">Zinc</keyword>
<dbReference type="EMBL" id="ML005443">
    <property type="protein sequence ID" value="RKP18494.1"/>
    <property type="molecule type" value="Genomic_DNA"/>
</dbReference>
<evidence type="ECO:0000256" key="14">
    <source>
        <dbReference type="PROSITE-ProRule" id="PRU01379"/>
    </source>
</evidence>
<comment type="subcellular location">
    <subcellularLocation>
        <location evidence="3">Secreted</location>
    </subcellularLocation>
</comment>
<dbReference type="AlphaFoldDB" id="A0A4P9YGR5"/>
<keyword evidence="12" id="KW-1015">Disulfide bond</keyword>
<dbReference type="GO" id="GO:0006508">
    <property type="term" value="P:proteolysis"/>
    <property type="evidence" value="ECO:0007669"/>
    <property type="project" value="UniProtKB-KW"/>
</dbReference>
<dbReference type="PRINTS" id="PR00765">
    <property type="entry name" value="CRBOXYPTASEA"/>
</dbReference>
<reference evidence="17" key="1">
    <citation type="journal article" date="2018" name="Nat. Microbiol.">
        <title>Leveraging single-cell genomics to expand the fungal tree of life.</title>
        <authorList>
            <person name="Ahrendt S.R."/>
            <person name="Quandt C.A."/>
            <person name="Ciobanu D."/>
            <person name="Clum A."/>
            <person name="Salamov A."/>
            <person name="Andreopoulos B."/>
            <person name="Cheng J.F."/>
            <person name="Woyke T."/>
            <person name="Pelin A."/>
            <person name="Henrissat B."/>
            <person name="Reynolds N.K."/>
            <person name="Benny G.L."/>
            <person name="Smith M.E."/>
            <person name="James T.Y."/>
            <person name="Grigoriev I.V."/>
        </authorList>
    </citation>
    <scope>NUCLEOTIDE SEQUENCE [LARGE SCALE GENOMIC DNA]</scope>
    <source>
        <strain evidence="17">CSF55</strain>
    </source>
</reference>
<dbReference type="CDD" id="cd03860">
    <property type="entry name" value="M14_CP_A-B_like"/>
    <property type="match status" value="1"/>
</dbReference>
<evidence type="ECO:0000256" key="4">
    <source>
        <dbReference type="ARBA" id="ARBA00005988"/>
    </source>
</evidence>
<dbReference type="InterPro" id="IPR000834">
    <property type="entry name" value="Peptidase_M14"/>
</dbReference>
<dbReference type="Pfam" id="PF00246">
    <property type="entry name" value="Peptidase_M14"/>
    <property type="match status" value="1"/>
</dbReference>
<dbReference type="GO" id="GO:0005615">
    <property type="term" value="C:extracellular space"/>
    <property type="evidence" value="ECO:0007669"/>
    <property type="project" value="TreeGrafter"/>
</dbReference>
<feature type="active site" description="Proton donor/acceptor" evidence="14">
    <location>
        <position position="283"/>
    </location>
</feature>
<dbReference type="PANTHER" id="PTHR11705">
    <property type="entry name" value="PROTEASE FAMILY M14 CARBOXYPEPTIDASE A,B"/>
    <property type="match status" value="1"/>
</dbReference>
<evidence type="ECO:0000256" key="10">
    <source>
        <dbReference type="ARBA" id="ARBA00022833"/>
    </source>
</evidence>
<keyword evidence="7" id="KW-0645">Protease</keyword>
<dbReference type="InterPro" id="IPR057246">
    <property type="entry name" value="CARBOXYPEPT_ZN_1"/>
</dbReference>
<dbReference type="PROSITE" id="PS52035">
    <property type="entry name" value="PEPTIDASE_M14"/>
    <property type="match status" value="1"/>
</dbReference>
<evidence type="ECO:0000256" key="7">
    <source>
        <dbReference type="ARBA" id="ARBA00022670"/>
    </source>
</evidence>
<comment type="similarity">
    <text evidence="4 14">Belongs to the peptidase M14 family.</text>
</comment>
<sequence>MIKDVQELIESEKGPTVKGADFFSSYHTADEVFDWMKALTANHTDLVDLISIGQTFEGRNIWGFKISSNSSYLNKPNVVFHGAEHAREWISAAVVSYMANELITQYGKDAEITNLLDAFDFTIIPILNIDGYRYSHEKDRMWRKNRQPNAFCTGTDMNRNWGFKWEGKGSSAFPCSEVYRGKEPFSAPETQSMRDYLASLNNVVSYIDFHAYSQLWMYPWGFSCSNKSPDYKKQKQVADAAVNAIEKINNVKFTAFQTFKKVNGDSIDYAYATLNITYSYAVELRDTGRYGFMLPPEYIVPSGKETFAGLKAMLNEIVKLSQ</sequence>
<evidence type="ECO:0000256" key="2">
    <source>
        <dbReference type="ARBA" id="ARBA00003091"/>
    </source>
</evidence>
<dbReference type="SMART" id="SM00631">
    <property type="entry name" value="Zn_pept"/>
    <property type="match status" value="1"/>
</dbReference>
<dbReference type="PROSITE" id="PS00132">
    <property type="entry name" value="CARBOXYPEPT_ZN_1"/>
    <property type="match status" value="1"/>
</dbReference>
<protein>
    <recommendedName>
        <fullName evidence="13">Carboxypeptidase M14A</fullName>
    </recommendedName>
</protein>
<dbReference type="InterPro" id="IPR057247">
    <property type="entry name" value="CARBOXYPEPT_ZN_2"/>
</dbReference>
<comment type="cofactor">
    <cofactor evidence="1">
        <name>Zn(2+)</name>
        <dbReference type="ChEBI" id="CHEBI:29105"/>
    </cofactor>
</comment>
<evidence type="ECO:0000256" key="12">
    <source>
        <dbReference type="ARBA" id="ARBA00023157"/>
    </source>
</evidence>
<evidence type="ECO:0000256" key="1">
    <source>
        <dbReference type="ARBA" id="ARBA00001947"/>
    </source>
</evidence>
<evidence type="ECO:0000313" key="16">
    <source>
        <dbReference type="EMBL" id="RKP18494.1"/>
    </source>
</evidence>
<dbReference type="GO" id="GO:0008270">
    <property type="term" value="F:zinc ion binding"/>
    <property type="evidence" value="ECO:0007669"/>
    <property type="project" value="InterPro"/>
</dbReference>
<keyword evidence="6 16" id="KW-0121">Carboxypeptidase</keyword>
<gene>
    <name evidence="16" type="ORF">ROZALSC1DRAFT_29840</name>
</gene>
<evidence type="ECO:0000256" key="5">
    <source>
        <dbReference type="ARBA" id="ARBA00022525"/>
    </source>
</evidence>
<dbReference type="SUPFAM" id="SSF53187">
    <property type="entry name" value="Zn-dependent exopeptidases"/>
    <property type="match status" value="1"/>
</dbReference>
<evidence type="ECO:0000256" key="3">
    <source>
        <dbReference type="ARBA" id="ARBA00004613"/>
    </source>
</evidence>
<evidence type="ECO:0000259" key="15">
    <source>
        <dbReference type="PROSITE" id="PS52035"/>
    </source>
</evidence>
<keyword evidence="8" id="KW-0479">Metal-binding</keyword>
<accession>A0A4P9YGR5</accession>
<dbReference type="Gene3D" id="3.40.630.10">
    <property type="entry name" value="Zn peptidases"/>
    <property type="match status" value="1"/>
</dbReference>
<comment type="function">
    <text evidence="2">Extracellular metalloprotease that contributes to pathogenicity.</text>
</comment>
<dbReference type="Proteomes" id="UP000281549">
    <property type="component" value="Unassembled WGS sequence"/>
</dbReference>
<proteinExistence type="inferred from homology"/>
<feature type="domain" description="Peptidase M14" evidence="15">
    <location>
        <begin position="25"/>
        <end position="317"/>
    </location>
</feature>
<dbReference type="FunFam" id="3.40.630.10:FF:000040">
    <property type="entry name" value="zinc carboxypeptidase"/>
    <property type="match status" value="1"/>
</dbReference>
<name>A0A4P9YGR5_ROZAC</name>
<dbReference type="PANTHER" id="PTHR11705:SF143">
    <property type="entry name" value="SLL0236 PROTEIN"/>
    <property type="match status" value="1"/>
</dbReference>
<evidence type="ECO:0000256" key="8">
    <source>
        <dbReference type="ARBA" id="ARBA00022723"/>
    </source>
</evidence>
<dbReference type="PROSITE" id="PS00133">
    <property type="entry name" value="CARBOXYPEPT_ZN_2"/>
    <property type="match status" value="1"/>
</dbReference>
<keyword evidence="9" id="KW-0378">Hydrolase</keyword>
<keyword evidence="5" id="KW-0964">Secreted</keyword>
<organism evidence="16 17">
    <name type="scientific">Rozella allomycis (strain CSF55)</name>
    <dbReference type="NCBI Taxonomy" id="988480"/>
    <lineage>
        <taxon>Eukaryota</taxon>
        <taxon>Fungi</taxon>
        <taxon>Fungi incertae sedis</taxon>
        <taxon>Cryptomycota</taxon>
        <taxon>Cryptomycota incertae sedis</taxon>
        <taxon>Rozella</taxon>
    </lineage>
</organism>